<feature type="signal peptide" evidence="3">
    <location>
        <begin position="1"/>
        <end position="15"/>
    </location>
</feature>
<protein>
    <submittedName>
        <fullName evidence="4">Membrane lipoprotein lipid attachment site-containing protein</fullName>
    </submittedName>
</protein>
<keyword evidence="5" id="KW-1185">Reference proteome</keyword>
<accession>A0ABU3EXN2</accession>
<gene>
    <name evidence="4" type="ORF">P7D85_06570</name>
</gene>
<keyword evidence="4" id="KW-0449">Lipoprotein</keyword>
<evidence type="ECO:0000313" key="4">
    <source>
        <dbReference type="EMBL" id="MDT2599432.1"/>
    </source>
</evidence>
<feature type="chain" id="PRO_5045608329" evidence="3">
    <location>
        <begin position="16"/>
        <end position="278"/>
    </location>
</feature>
<organism evidence="4 5">
    <name type="scientific">Enterococcus hulanensis</name>
    <dbReference type="NCBI Taxonomy" id="2559929"/>
    <lineage>
        <taxon>Bacteria</taxon>
        <taxon>Bacillati</taxon>
        <taxon>Bacillota</taxon>
        <taxon>Bacilli</taxon>
        <taxon>Lactobacillales</taxon>
        <taxon>Enterococcaceae</taxon>
        <taxon>Enterococcus</taxon>
    </lineage>
</organism>
<feature type="compositionally biased region" description="Low complexity" evidence="2">
    <location>
        <begin position="29"/>
        <end position="71"/>
    </location>
</feature>
<name>A0ABU3EXN2_9ENTE</name>
<comment type="caution">
    <text evidence="4">The sequence shown here is derived from an EMBL/GenBank/DDBJ whole genome shotgun (WGS) entry which is preliminary data.</text>
</comment>
<dbReference type="PROSITE" id="PS51257">
    <property type="entry name" value="PROKAR_LIPOPROTEIN"/>
    <property type="match status" value="1"/>
</dbReference>
<reference evidence="4 5" key="1">
    <citation type="submission" date="2023-03" db="EMBL/GenBank/DDBJ databases">
        <authorList>
            <person name="Shen W."/>
            <person name="Cai J."/>
        </authorList>
    </citation>
    <scope>NUCLEOTIDE SEQUENCE [LARGE SCALE GENOMIC DNA]</scope>
    <source>
        <strain evidence="4 5">D6-4</strain>
    </source>
</reference>
<dbReference type="Proteomes" id="UP001252875">
    <property type="component" value="Unassembled WGS sequence"/>
</dbReference>
<feature type="region of interest" description="Disordered" evidence="2">
    <location>
        <begin position="21"/>
        <end position="78"/>
    </location>
</feature>
<keyword evidence="1 3" id="KW-0732">Signal</keyword>
<dbReference type="Pfam" id="PF08139">
    <property type="entry name" value="LPAM_1"/>
    <property type="match status" value="1"/>
</dbReference>
<dbReference type="RefSeq" id="WP_311822081.1">
    <property type="nucleotide sequence ID" value="NZ_JARPYF010000012.1"/>
</dbReference>
<proteinExistence type="predicted"/>
<sequence>MKKYLLLFSALFVLAACNSGNNDSKDSTTKSTAAATEKTSSKATTATSENSSSKNSSTTSNTKTQTSSTKTDSSHGDHAMSAMDELQANYPNDKFPDPATISGGKQIGITASEEQGTLKVNYYVVNEETPFNDPALNDQTPVAQFQRKAFDSKETAQNEVGQTYDPNGQQVDLGHNITGYRSAGAGSSFIMWKEGNWSLAVRANNLEQEDPVPLAKQTVEYLEGAFLPVPKDAGQISLRVAPGDFQSNSVVWQENQTVYTIMNSDSMSSLKMAVSMAK</sequence>
<evidence type="ECO:0000256" key="2">
    <source>
        <dbReference type="SAM" id="MobiDB-lite"/>
    </source>
</evidence>
<evidence type="ECO:0000256" key="1">
    <source>
        <dbReference type="ARBA" id="ARBA00022729"/>
    </source>
</evidence>
<dbReference type="InterPro" id="IPR012640">
    <property type="entry name" value="Membr_lipoprot_lipid_attach_CS"/>
</dbReference>
<evidence type="ECO:0000313" key="5">
    <source>
        <dbReference type="Proteomes" id="UP001252875"/>
    </source>
</evidence>
<evidence type="ECO:0000256" key="3">
    <source>
        <dbReference type="SAM" id="SignalP"/>
    </source>
</evidence>
<dbReference type="EMBL" id="JARPYI010000002">
    <property type="protein sequence ID" value="MDT2599432.1"/>
    <property type="molecule type" value="Genomic_DNA"/>
</dbReference>